<dbReference type="Pfam" id="PF03795">
    <property type="entry name" value="YCII"/>
    <property type="match status" value="1"/>
</dbReference>
<dbReference type="Proteomes" id="UP000062973">
    <property type="component" value="Chromosome"/>
</dbReference>
<dbReference type="PATRIC" id="fig|1068978.7.peg.5078"/>
<name>A0A076MVU6_AMYME</name>
<dbReference type="eggNOG" id="COG2350">
    <property type="taxonomic scope" value="Bacteria"/>
</dbReference>
<dbReference type="KEGG" id="amq:AMETH_4722"/>
<dbReference type="PANTHER" id="PTHR33606:SF3">
    <property type="entry name" value="PROTEIN YCII"/>
    <property type="match status" value="1"/>
</dbReference>
<comment type="similarity">
    <text evidence="1">Belongs to the YciI family.</text>
</comment>
<dbReference type="STRING" id="1068978.AMETH_4722"/>
<dbReference type="RefSeq" id="WP_017983645.1">
    <property type="nucleotide sequence ID" value="NZ_AQUL01000001.1"/>
</dbReference>
<dbReference type="AlphaFoldDB" id="A0A076MVU6"/>
<feature type="domain" description="YCII-related" evidence="2">
    <location>
        <begin position="1"/>
        <end position="85"/>
    </location>
</feature>
<proteinExistence type="inferred from homology"/>
<accession>A0A076MVU6</accession>
<sequence length="90" mass="10367">MKYLVFYEPADNVLERDAPHMDAHSARIREFHARGDLLLVGTLENPQVNGSLSVFRTREAAEEFVSGDPFVRHGVVKNWYVRKWNEVLAP</sequence>
<dbReference type="InterPro" id="IPR005545">
    <property type="entry name" value="YCII"/>
</dbReference>
<reference evidence="3 4" key="1">
    <citation type="submission" date="2014-07" db="EMBL/GenBank/DDBJ databases">
        <title>Whole Genome Sequence of the Amycolatopsis methanolica 239.</title>
        <authorList>
            <person name="Tang B."/>
        </authorList>
    </citation>
    <scope>NUCLEOTIDE SEQUENCE [LARGE SCALE GENOMIC DNA]</scope>
    <source>
        <strain evidence="3 4">239</strain>
    </source>
</reference>
<keyword evidence="4" id="KW-1185">Reference proteome</keyword>
<dbReference type="InterPro" id="IPR011008">
    <property type="entry name" value="Dimeric_a/b-barrel"/>
</dbReference>
<organism evidence="3 4">
    <name type="scientific">Amycolatopsis methanolica 239</name>
    <dbReference type="NCBI Taxonomy" id="1068978"/>
    <lineage>
        <taxon>Bacteria</taxon>
        <taxon>Bacillati</taxon>
        <taxon>Actinomycetota</taxon>
        <taxon>Actinomycetes</taxon>
        <taxon>Pseudonocardiales</taxon>
        <taxon>Pseudonocardiaceae</taxon>
        <taxon>Amycolatopsis</taxon>
        <taxon>Amycolatopsis methanolica group</taxon>
    </lineage>
</organism>
<dbReference type="Gene3D" id="3.30.70.1060">
    <property type="entry name" value="Dimeric alpha+beta barrel"/>
    <property type="match status" value="1"/>
</dbReference>
<evidence type="ECO:0000259" key="2">
    <source>
        <dbReference type="Pfam" id="PF03795"/>
    </source>
</evidence>
<dbReference type="EMBL" id="CP009110">
    <property type="protein sequence ID" value="AIJ24814.1"/>
    <property type="molecule type" value="Genomic_DNA"/>
</dbReference>
<dbReference type="SUPFAM" id="SSF54909">
    <property type="entry name" value="Dimeric alpha+beta barrel"/>
    <property type="match status" value="1"/>
</dbReference>
<evidence type="ECO:0000313" key="4">
    <source>
        <dbReference type="Proteomes" id="UP000062973"/>
    </source>
</evidence>
<evidence type="ECO:0000256" key="1">
    <source>
        <dbReference type="ARBA" id="ARBA00007689"/>
    </source>
</evidence>
<dbReference type="PANTHER" id="PTHR33606">
    <property type="entry name" value="PROTEIN YCII"/>
    <property type="match status" value="1"/>
</dbReference>
<dbReference type="HOGENOM" id="CLU_110355_5_2_11"/>
<protein>
    <submittedName>
        <fullName evidence="3">YCII-like protein</fullName>
    </submittedName>
</protein>
<dbReference type="InterPro" id="IPR051807">
    <property type="entry name" value="Sec-metab_biosynth-assoc"/>
</dbReference>
<evidence type="ECO:0000313" key="3">
    <source>
        <dbReference type="EMBL" id="AIJ24814.1"/>
    </source>
</evidence>
<dbReference type="OrthoDB" id="8968203at2"/>
<gene>
    <name evidence="3" type="ORF">AMETH_4722</name>
</gene>